<sequence length="159" mass="18214">MERNVFLANRLREVYLDGRWIANTNYKDQLLSVNLELAIKQIGDLNTIAALTFHINYYLEGILNVFNGGKLEISDQYSFDLPPIETEADWESLVGSLLGNAEKFTDAVAQMDDQLFDEVFVEEKYDTYLRNIQGVLEHSYYHLGQIVLIRKLVSVSSVS</sequence>
<dbReference type="Pfam" id="PF12867">
    <property type="entry name" value="DinB_2"/>
    <property type="match status" value="1"/>
</dbReference>
<dbReference type="EMBL" id="CP139960">
    <property type="protein sequence ID" value="WQD39494.1"/>
    <property type="molecule type" value="Genomic_DNA"/>
</dbReference>
<evidence type="ECO:0000259" key="1">
    <source>
        <dbReference type="Pfam" id="PF12867"/>
    </source>
</evidence>
<keyword evidence="3" id="KW-1185">Reference proteome</keyword>
<accession>A0ABZ0WAG6</accession>
<protein>
    <submittedName>
        <fullName evidence="2">DinB family protein</fullName>
    </submittedName>
</protein>
<evidence type="ECO:0000313" key="2">
    <source>
        <dbReference type="EMBL" id="WQD39494.1"/>
    </source>
</evidence>
<gene>
    <name evidence="2" type="ORF">U0035_04950</name>
</gene>
<reference evidence="2 3" key="1">
    <citation type="submission" date="2023-12" db="EMBL/GenBank/DDBJ databases">
        <title>Genome sequencing and assembly of bacterial species from a model synthetic community.</title>
        <authorList>
            <person name="Hogle S.L."/>
        </authorList>
    </citation>
    <scope>NUCLEOTIDE SEQUENCE [LARGE SCALE GENOMIC DNA]</scope>
    <source>
        <strain evidence="2 3">HAMBI_3031</strain>
    </source>
</reference>
<dbReference type="InterPro" id="IPR034660">
    <property type="entry name" value="DinB/YfiT-like"/>
</dbReference>
<dbReference type="Proteomes" id="UP001325680">
    <property type="component" value="Chromosome"/>
</dbReference>
<proteinExistence type="predicted"/>
<dbReference type="Gene3D" id="1.20.120.450">
    <property type="entry name" value="dinb family like domain"/>
    <property type="match status" value="1"/>
</dbReference>
<organism evidence="2 3">
    <name type="scientific">Niabella yanshanensis</name>
    <dbReference type="NCBI Taxonomy" id="577386"/>
    <lineage>
        <taxon>Bacteria</taxon>
        <taxon>Pseudomonadati</taxon>
        <taxon>Bacteroidota</taxon>
        <taxon>Chitinophagia</taxon>
        <taxon>Chitinophagales</taxon>
        <taxon>Chitinophagaceae</taxon>
        <taxon>Niabella</taxon>
    </lineage>
</organism>
<feature type="domain" description="DinB-like" evidence="1">
    <location>
        <begin position="37"/>
        <end position="146"/>
    </location>
</feature>
<dbReference type="RefSeq" id="WP_114788936.1">
    <property type="nucleotide sequence ID" value="NZ_CP139960.1"/>
</dbReference>
<name>A0ABZ0WAG6_9BACT</name>
<dbReference type="SUPFAM" id="SSF109854">
    <property type="entry name" value="DinB/YfiT-like putative metalloenzymes"/>
    <property type="match status" value="1"/>
</dbReference>
<evidence type="ECO:0000313" key="3">
    <source>
        <dbReference type="Proteomes" id="UP001325680"/>
    </source>
</evidence>
<dbReference type="InterPro" id="IPR024775">
    <property type="entry name" value="DinB-like"/>
</dbReference>